<accession>A0ABQ9GRP2</accession>
<dbReference type="Pfam" id="PF14223">
    <property type="entry name" value="Retrotran_gag_2"/>
    <property type="match status" value="1"/>
</dbReference>
<dbReference type="Proteomes" id="UP001159363">
    <property type="component" value="Chromosome 9"/>
</dbReference>
<protein>
    <submittedName>
        <fullName evidence="1">Uncharacterized protein</fullName>
    </submittedName>
</protein>
<gene>
    <name evidence="1" type="ORF">PR048_025577</name>
</gene>
<organism evidence="1 2">
    <name type="scientific">Dryococelus australis</name>
    <dbReference type="NCBI Taxonomy" id="614101"/>
    <lineage>
        <taxon>Eukaryota</taxon>
        <taxon>Metazoa</taxon>
        <taxon>Ecdysozoa</taxon>
        <taxon>Arthropoda</taxon>
        <taxon>Hexapoda</taxon>
        <taxon>Insecta</taxon>
        <taxon>Pterygota</taxon>
        <taxon>Neoptera</taxon>
        <taxon>Polyneoptera</taxon>
        <taxon>Phasmatodea</taxon>
        <taxon>Verophasmatodea</taxon>
        <taxon>Anareolatae</taxon>
        <taxon>Phasmatidae</taxon>
        <taxon>Eurycanthinae</taxon>
        <taxon>Dryococelus</taxon>
    </lineage>
</organism>
<evidence type="ECO:0000313" key="1">
    <source>
        <dbReference type="EMBL" id="KAJ8874711.1"/>
    </source>
</evidence>
<dbReference type="EMBL" id="JARBHB010000010">
    <property type="protein sequence ID" value="KAJ8874711.1"/>
    <property type="molecule type" value="Genomic_DNA"/>
</dbReference>
<keyword evidence="2" id="KW-1185">Reference proteome</keyword>
<sequence>MPIQVDFIGRSVELCAHSKHDHCQGNFGKFQKAFQDDGLTRKIGLLHILITTKLDECNTVEEYVNWIVNTALKLLTVGLQVSDEWTGAILLAGLPRKYEPMIMSIESSGIRVTGDSIKAKLLQDITSVKSELP</sequence>
<reference evidence="1 2" key="1">
    <citation type="submission" date="2023-02" db="EMBL/GenBank/DDBJ databases">
        <title>LHISI_Scaffold_Assembly.</title>
        <authorList>
            <person name="Stuart O.P."/>
            <person name="Cleave R."/>
            <person name="Magrath M.J.L."/>
            <person name="Mikheyev A.S."/>
        </authorList>
    </citation>
    <scope>NUCLEOTIDE SEQUENCE [LARGE SCALE GENOMIC DNA]</scope>
    <source>
        <strain evidence="1">Daus_M_001</strain>
        <tissue evidence="1">Leg muscle</tissue>
    </source>
</reference>
<comment type="caution">
    <text evidence="1">The sequence shown here is derived from an EMBL/GenBank/DDBJ whole genome shotgun (WGS) entry which is preliminary data.</text>
</comment>
<evidence type="ECO:0000313" key="2">
    <source>
        <dbReference type="Proteomes" id="UP001159363"/>
    </source>
</evidence>
<proteinExistence type="predicted"/>
<name>A0ABQ9GRP2_9NEOP</name>